<dbReference type="InterPro" id="IPR047057">
    <property type="entry name" value="MerR_fam"/>
</dbReference>
<evidence type="ECO:0000256" key="1">
    <source>
        <dbReference type="ARBA" id="ARBA00022491"/>
    </source>
</evidence>
<gene>
    <name evidence="7" type="ORF">JOC54_001079</name>
</gene>
<keyword evidence="4" id="KW-0804">Transcription</keyword>
<sequence length="122" mass="14876">MKEHTLRYYEQIGFIAPKRDENNVRWYSKEDRNWIEFVLHMKQTGMTLENLKTYFNLWHSEDGLDELLQILRNHRQSVQEQLAIYQANLELIDKKIAFYEKSKEPGFEKNLFQTFVDEQQSE</sequence>
<name>A0ABS2SQR0_9BACI</name>
<evidence type="ECO:0000256" key="3">
    <source>
        <dbReference type="ARBA" id="ARBA00023125"/>
    </source>
</evidence>
<dbReference type="SMART" id="SM00422">
    <property type="entry name" value="HTH_MERR"/>
    <property type="match status" value="1"/>
</dbReference>
<keyword evidence="8" id="KW-1185">Reference proteome</keyword>
<evidence type="ECO:0000313" key="8">
    <source>
        <dbReference type="Proteomes" id="UP001179280"/>
    </source>
</evidence>
<dbReference type="PROSITE" id="PS50937">
    <property type="entry name" value="HTH_MERR_2"/>
    <property type="match status" value="1"/>
</dbReference>
<dbReference type="InterPro" id="IPR009061">
    <property type="entry name" value="DNA-bd_dom_put_sf"/>
</dbReference>
<dbReference type="Gene3D" id="1.10.1660.10">
    <property type="match status" value="1"/>
</dbReference>
<evidence type="ECO:0000256" key="4">
    <source>
        <dbReference type="ARBA" id="ARBA00023163"/>
    </source>
</evidence>
<dbReference type="InterPro" id="IPR000551">
    <property type="entry name" value="MerR-type_HTH_dom"/>
</dbReference>
<dbReference type="SUPFAM" id="SSF46955">
    <property type="entry name" value="Putative DNA-binding domain"/>
    <property type="match status" value="1"/>
</dbReference>
<dbReference type="EMBL" id="JAFBCV010000002">
    <property type="protein sequence ID" value="MBM7837848.1"/>
    <property type="molecule type" value="Genomic_DNA"/>
</dbReference>
<feature type="coiled-coil region" evidence="5">
    <location>
        <begin position="68"/>
        <end position="95"/>
    </location>
</feature>
<organism evidence="7 8">
    <name type="scientific">Shouchella xiaoxiensis</name>
    <dbReference type="NCBI Taxonomy" id="766895"/>
    <lineage>
        <taxon>Bacteria</taxon>
        <taxon>Bacillati</taxon>
        <taxon>Bacillota</taxon>
        <taxon>Bacilli</taxon>
        <taxon>Bacillales</taxon>
        <taxon>Bacillaceae</taxon>
        <taxon>Shouchella</taxon>
    </lineage>
</organism>
<accession>A0ABS2SQR0</accession>
<protein>
    <submittedName>
        <fullName evidence="7">DNA-binding transcriptional MerR regulator</fullName>
    </submittedName>
</protein>
<evidence type="ECO:0000259" key="6">
    <source>
        <dbReference type="PROSITE" id="PS50937"/>
    </source>
</evidence>
<evidence type="ECO:0000256" key="5">
    <source>
        <dbReference type="SAM" id="Coils"/>
    </source>
</evidence>
<keyword evidence="1" id="KW-0678">Repressor</keyword>
<dbReference type="GO" id="GO:0003677">
    <property type="term" value="F:DNA binding"/>
    <property type="evidence" value="ECO:0007669"/>
    <property type="project" value="UniProtKB-KW"/>
</dbReference>
<comment type="caution">
    <text evidence="7">The sequence shown here is derived from an EMBL/GenBank/DDBJ whole genome shotgun (WGS) entry which is preliminary data.</text>
</comment>
<dbReference type="Proteomes" id="UP001179280">
    <property type="component" value="Unassembled WGS sequence"/>
</dbReference>
<proteinExistence type="predicted"/>
<dbReference type="Pfam" id="PF13411">
    <property type="entry name" value="MerR_1"/>
    <property type="match status" value="1"/>
</dbReference>
<keyword evidence="2" id="KW-0805">Transcription regulation</keyword>
<dbReference type="PANTHER" id="PTHR30204">
    <property type="entry name" value="REDOX-CYCLING DRUG-SENSING TRANSCRIPTIONAL ACTIVATOR SOXR"/>
    <property type="match status" value="1"/>
</dbReference>
<dbReference type="CDD" id="cd01109">
    <property type="entry name" value="HTH_YyaN"/>
    <property type="match status" value="1"/>
</dbReference>
<keyword evidence="5" id="KW-0175">Coiled coil</keyword>
<dbReference type="PANTHER" id="PTHR30204:SF69">
    <property type="entry name" value="MERR-FAMILY TRANSCRIPTIONAL REGULATOR"/>
    <property type="match status" value="1"/>
</dbReference>
<feature type="domain" description="HTH merR-type" evidence="6">
    <location>
        <begin position="1"/>
        <end position="57"/>
    </location>
</feature>
<evidence type="ECO:0000256" key="2">
    <source>
        <dbReference type="ARBA" id="ARBA00023015"/>
    </source>
</evidence>
<reference evidence="7" key="1">
    <citation type="submission" date="2021-01" db="EMBL/GenBank/DDBJ databases">
        <title>Genomic Encyclopedia of Type Strains, Phase IV (KMG-IV): sequencing the most valuable type-strain genomes for metagenomic binning, comparative biology and taxonomic classification.</title>
        <authorList>
            <person name="Goeker M."/>
        </authorList>
    </citation>
    <scope>NUCLEOTIDE SEQUENCE</scope>
    <source>
        <strain evidence="7">DSM 21943</strain>
    </source>
</reference>
<evidence type="ECO:0000313" key="7">
    <source>
        <dbReference type="EMBL" id="MBM7837848.1"/>
    </source>
</evidence>
<keyword evidence="3 7" id="KW-0238">DNA-binding</keyword>